<dbReference type="Gene3D" id="3.40.50.720">
    <property type="entry name" value="NAD(P)-binding Rossmann-like Domain"/>
    <property type="match status" value="1"/>
</dbReference>
<proteinExistence type="inferred from homology"/>
<gene>
    <name evidence="3" type="ORF">FALBO_11624</name>
</gene>
<name>A0A8H4L1Y8_9HYPO</name>
<dbReference type="InterPro" id="IPR002347">
    <property type="entry name" value="SDR_fam"/>
</dbReference>
<evidence type="ECO:0000313" key="3">
    <source>
        <dbReference type="EMBL" id="KAF4461575.1"/>
    </source>
</evidence>
<dbReference type="Proteomes" id="UP000554235">
    <property type="component" value="Unassembled WGS sequence"/>
</dbReference>
<dbReference type="OrthoDB" id="191139at2759"/>
<dbReference type="PANTHER" id="PTHR24320:SF272">
    <property type="entry name" value="NAD(P)-BINDING ROSSMANN-FOLD SUPERFAMILY PROTEIN"/>
    <property type="match status" value="1"/>
</dbReference>
<sequence>MSRYAAAHANPQGPGDARPTALQIVQDENLAGKLKGKSVFVTGANQGIGFEAARAFHATGATVFIGSRDPVKGQKAIDDIKNSDLKNGAPLHLIKISTDSLDSVREAAQALLKHDTDFKLNLLILNAGVMCSPYSKTVDGYESQLATNHLGHFLLFQLLKPALLAASTPSFNSRVISVSSMAHCASEIRFHDLHFEETGSYDPWVAYGQSKTANIYAVNEIERRYGHRGLHAFSLHPGSIATNLQQHLSQEIKDYAAQNTQIQKQFKSIPQGAATTVFAALSKDLEGKGGKYLVDEAVAPPAHPDSDSMSTDNGYSTWAYDQDKAAKFWVESNKLVGLDVDA</sequence>
<accession>A0A8H4L1Y8</accession>
<evidence type="ECO:0000256" key="2">
    <source>
        <dbReference type="ARBA" id="ARBA00023002"/>
    </source>
</evidence>
<dbReference type="AlphaFoldDB" id="A0A8H4L1Y8"/>
<organism evidence="3 4">
    <name type="scientific">Fusarium albosuccineum</name>
    <dbReference type="NCBI Taxonomy" id="1237068"/>
    <lineage>
        <taxon>Eukaryota</taxon>
        <taxon>Fungi</taxon>
        <taxon>Dikarya</taxon>
        <taxon>Ascomycota</taxon>
        <taxon>Pezizomycotina</taxon>
        <taxon>Sordariomycetes</taxon>
        <taxon>Hypocreomycetidae</taxon>
        <taxon>Hypocreales</taxon>
        <taxon>Nectriaceae</taxon>
        <taxon>Fusarium</taxon>
        <taxon>Fusarium decemcellulare species complex</taxon>
    </lineage>
</organism>
<dbReference type="PANTHER" id="PTHR24320">
    <property type="entry name" value="RETINOL DEHYDROGENASE"/>
    <property type="match status" value="1"/>
</dbReference>
<protein>
    <submittedName>
        <fullName evidence="3">Ww domain-containing oxidoreductase</fullName>
    </submittedName>
</protein>
<reference evidence="3 4" key="1">
    <citation type="submission" date="2020-01" db="EMBL/GenBank/DDBJ databases">
        <title>Identification and distribution of gene clusters putatively required for synthesis of sphingolipid metabolism inhibitors in phylogenetically diverse species of the filamentous fungus Fusarium.</title>
        <authorList>
            <person name="Kim H.-S."/>
            <person name="Busman M."/>
            <person name="Brown D.W."/>
            <person name="Divon H."/>
            <person name="Uhlig S."/>
            <person name="Proctor R.H."/>
        </authorList>
    </citation>
    <scope>NUCLEOTIDE SEQUENCE [LARGE SCALE GENOMIC DNA]</scope>
    <source>
        <strain evidence="3 4">NRRL 20459</strain>
    </source>
</reference>
<keyword evidence="2" id="KW-0560">Oxidoreductase</keyword>
<dbReference type="Pfam" id="PF00106">
    <property type="entry name" value="adh_short"/>
    <property type="match status" value="1"/>
</dbReference>
<evidence type="ECO:0000313" key="4">
    <source>
        <dbReference type="Proteomes" id="UP000554235"/>
    </source>
</evidence>
<dbReference type="PRINTS" id="PR00081">
    <property type="entry name" value="GDHRDH"/>
</dbReference>
<keyword evidence="4" id="KW-1185">Reference proteome</keyword>
<evidence type="ECO:0000256" key="1">
    <source>
        <dbReference type="ARBA" id="ARBA00006484"/>
    </source>
</evidence>
<comment type="similarity">
    <text evidence="1">Belongs to the short-chain dehydrogenases/reductases (SDR) family.</text>
</comment>
<dbReference type="SUPFAM" id="SSF51735">
    <property type="entry name" value="NAD(P)-binding Rossmann-fold domains"/>
    <property type="match status" value="1"/>
</dbReference>
<dbReference type="GO" id="GO:0016491">
    <property type="term" value="F:oxidoreductase activity"/>
    <property type="evidence" value="ECO:0007669"/>
    <property type="project" value="UniProtKB-KW"/>
</dbReference>
<dbReference type="EMBL" id="JAADYS010001692">
    <property type="protein sequence ID" value="KAF4461575.1"/>
    <property type="molecule type" value="Genomic_DNA"/>
</dbReference>
<dbReference type="InterPro" id="IPR036291">
    <property type="entry name" value="NAD(P)-bd_dom_sf"/>
</dbReference>
<comment type="caution">
    <text evidence="3">The sequence shown here is derived from an EMBL/GenBank/DDBJ whole genome shotgun (WGS) entry which is preliminary data.</text>
</comment>